<evidence type="ECO:0000313" key="9">
    <source>
        <dbReference type="EMBL" id="AEE17428.1"/>
    </source>
</evidence>
<feature type="transmembrane region" description="Helical" evidence="7">
    <location>
        <begin position="9"/>
        <end position="34"/>
    </location>
</feature>
<dbReference type="OrthoDB" id="9786413at2"/>
<evidence type="ECO:0000256" key="1">
    <source>
        <dbReference type="ARBA" id="ARBA00004651"/>
    </source>
</evidence>
<evidence type="ECO:0000256" key="7">
    <source>
        <dbReference type="RuleBase" id="RU363032"/>
    </source>
</evidence>
<dbReference type="Proteomes" id="UP000006546">
    <property type="component" value="Chromosome"/>
</dbReference>
<keyword evidence="3" id="KW-1003">Cell membrane</keyword>
<organism evidence="9 10">
    <name type="scientific">Treponema brennaborense (strain DSM 12168 / CIP 105900 / DD5/3)</name>
    <dbReference type="NCBI Taxonomy" id="906968"/>
    <lineage>
        <taxon>Bacteria</taxon>
        <taxon>Pseudomonadati</taxon>
        <taxon>Spirochaetota</taxon>
        <taxon>Spirochaetia</taxon>
        <taxon>Spirochaetales</taxon>
        <taxon>Treponemataceae</taxon>
        <taxon>Treponema</taxon>
    </lineage>
</organism>
<sequence length="281" mass="31473">MEKTLRKYFVLFALPGVICFLIAFLIPMFMGIYLSFCDFTNVTNAQWVGLSNYVKAFTVDNYFNSALWTTTKFTVVSVLSINIMAFALAIMLTRGIKGTNVFRTIFFMPNLIGGIVLGWIWQVIINGVLYNYGATIVSNPRYGFWGLVLLMNWQNVGYMMVIYIAAIQNVSTDMLEAAAIDGANYWKTLFKIIIPTVMPSITICLFMTVTNGFKLFDQNLALTAGEPGKQSEMLALNIYNTFYGRSGFEGVGQAKAVVFTLIVAAIALIQLRLTRSKEIEQ</sequence>
<feature type="transmembrane region" description="Helical" evidence="7">
    <location>
        <begin position="144"/>
        <end position="167"/>
    </location>
</feature>
<protein>
    <submittedName>
        <fullName evidence="9">ABC-type transporter, integral membrane subunit</fullName>
    </submittedName>
</protein>
<accession>F4LJP8</accession>
<dbReference type="STRING" id="906968.Trebr_2013"/>
<reference evidence="10" key="1">
    <citation type="submission" date="2011-04" db="EMBL/GenBank/DDBJ databases">
        <title>The complete genome of Treponema brennaborense DSM 12168.</title>
        <authorList>
            <person name="Lucas S."/>
            <person name="Han J."/>
            <person name="Lapidus A."/>
            <person name="Bruce D."/>
            <person name="Goodwin L."/>
            <person name="Pitluck S."/>
            <person name="Peters L."/>
            <person name="Kyrpides N."/>
            <person name="Mavromatis K."/>
            <person name="Ivanova N."/>
            <person name="Mikhailova N."/>
            <person name="Pagani I."/>
            <person name="Teshima H."/>
            <person name="Detter J.C."/>
            <person name="Tapia R."/>
            <person name="Han C."/>
            <person name="Land M."/>
            <person name="Hauser L."/>
            <person name="Markowitz V."/>
            <person name="Cheng J.-F."/>
            <person name="Hugenholtz P."/>
            <person name="Woyke T."/>
            <person name="Wu D."/>
            <person name="Gronow S."/>
            <person name="Wellnitz S."/>
            <person name="Brambilla E."/>
            <person name="Klenk H.-P."/>
            <person name="Eisen J.A."/>
        </authorList>
    </citation>
    <scope>NUCLEOTIDE SEQUENCE [LARGE SCALE GENOMIC DNA]</scope>
    <source>
        <strain evidence="10">DSM 12168 / CIP 105900 / DD5/3</strain>
    </source>
</reference>
<evidence type="ECO:0000256" key="3">
    <source>
        <dbReference type="ARBA" id="ARBA00022475"/>
    </source>
</evidence>
<evidence type="ECO:0000256" key="2">
    <source>
        <dbReference type="ARBA" id="ARBA00022448"/>
    </source>
</evidence>
<dbReference type="EMBL" id="CP002696">
    <property type="protein sequence ID" value="AEE17428.1"/>
    <property type="molecule type" value="Genomic_DNA"/>
</dbReference>
<dbReference type="InterPro" id="IPR035906">
    <property type="entry name" value="MetI-like_sf"/>
</dbReference>
<dbReference type="AlphaFoldDB" id="F4LJP8"/>
<evidence type="ECO:0000256" key="6">
    <source>
        <dbReference type="ARBA" id="ARBA00023136"/>
    </source>
</evidence>
<dbReference type="PANTHER" id="PTHR30193">
    <property type="entry name" value="ABC TRANSPORTER PERMEASE PROTEIN"/>
    <property type="match status" value="1"/>
</dbReference>
<dbReference type="InterPro" id="IPR000515">
    <property type="entry name" value="MetI-like"/>
</dbReference>
<feature type="domain" description="ABC transmembrane type-1" evidence="8">
    <location>
        <begin position="67"/>
        <end position="270"/>
    </location>
</feature>
<dbReference type="PROSITE" id="PS50928">
    <property type="entry name" value="ABC_TM1"/>
    <property type="match status" value="1"/>
</dbReference>
<dbReference type="HOGENOM" id="CLU_016047_0_0_12"/>
<proteinExistence type="inferred from homology"/>
<name>F4LJP8_TREBD</name>
<evidence type="ECO:0000256" key="4">
    <source>
        <dbReference type="ARBA" id="ARBA00022692"/>
    </source>
</evidence>
<dbReference type="InterPro" id="IPR051393">
    <property type="entry name" value="ABC_transporter_permease"/>
</dbReference>
<feature type="transmembrane region" description="Helical" evidence="7">
    <location>
        <begin position="188"/>
        <end position="209"/>
    </location>
</feature>
<keyword evidence="6 7" id="KW-0472">Membrane</keyword>
<dbReference type="PANTHER" id="PTHR30193:SF37">
    <property type="entry name" value="INNER MEMBRANE ABC TRANSPORTER PERMEASE PROTEIN YCJO"/>
    <property type="match status" value="1"/>
</dbReference>
<comment type="similarity">
    <text evidence="7">Belongs to the binding-protein-dependent transport system permease family.</text>
</comment>
<keyword evidence="10" id="KW-1185">Reference proteome</keyword>
<dbReference type="KEGG" id="tbe:Trebr_2013"/>
<dbReference type="GO" id="GO:0005886">
    <property type="term" value="C:plasma membrane"/>
    <property type="evidence" value="ECO:0007669"/>
    <property type="project" value="UniProtKB-SubCell"/>
</dbReference>
<dbReference type="Gene3D" id="1.10.3720.10">
    <property type="entry name" value="MetI-like"/>
    <property type="match status" value="1"/>
</dbReference>
<feature type="transmembrane region" description="Helical" evidence="7">
    <location>
        <begin position="73"/>
        <end position="93"/>
    </location>
</feature>
<dbReference type="SUPFAM" id="SSF161098">
    <property type="entry name" value="MetI-like"/>
    <property type="match status" value="1"/>
</dbReference>
<dbReference type="GO" id="GO:0055085">
    <property type="term" value="P:transmembrane transport"/>
    <property type="evidence" value="ECO:0007669"/>
    <property type="project" value="InterPro"/>
</dbReference>
<dbReference type="RefSeq" id="WP_013759131.1">
    <property type="nucleotide sequence ID" value="NC_015500.1"/>
</dbReference>
<dbReference type="CDD" id="cd06261">
    <property type="entry name" value="TM_PBP2"/>
    <property type="match status" value="1"/>
</dbReference>
<keyword evidence="4 7" id="KW-0812">Transmembrane</keyword>
<evidence type="ECO:0000313" key="10">
    <source>
        <dbReference type="Proteomes" id="UP000006546"/>
    </source>
</evidence>
<keyword evidence="5 7" id="KW-1133">Transmembrane helix</keyword>
<evidence type="ECO:0000256" key="5">
    <source>
        <dbReference type="ARBA" id="ARBA00022989"/>
    </source>
</evidence>
<gene>
    <name evidence="9" type="ordered locus">Trebr_2013</name>
</gene>
<feature type="transmembrane region" description="Helical" evidence="7">
    <location>
        <begin position="105"/>
        <end position="124"/>
    </location>
</feature>
<comment type="subcellular location">
    <subcellularLocation>
        <location evidence="1 7">Cell membrane</location>
        <topology evidence="1 7">Multi-pass membrane protein</topology>
    </subcellularLocation>
</comment>
<evidence type="ECO:0000259" key="8">
    <source>
        <dbReference type="PROSITE" id="PS50928"/>
    </source>
</evidence>
<feature type="transmembrane region" description="Helical" evidence="7">
    <location>
        <begin position="256"/>
        <end position="273"/>
    </location>
</feature>
<keyword evidence="2 7" id="KW-0813">Transport</keyword>
<dbReference type="eggNOG" id="COG1175">
    <property type="taxonomic scope" value="Bacteria"/>
</dbReference>
<dbReference type="Pfam" id="PF00528">
    <property type="entry name" value="BPD_transp_1"/>
    <property type="match status" value="1"/>
</dbReference>